<dbReference type="SUPFAM" id="SSF53822">
    <property type="entry name" value="Periplasmic binding protein-like I"/>
    <property type="match status" value="1"/>
</dbReference>
<evidence type="ECO:0000256" key="5">
    <source>
        <dbReference type="ARBA" id="ARBA00023136"/>
    </source>
</evidence>
<comment type="similarity">
    <text evidence="2">Belongs to the BMP lipoprotein family.</text>
</comment>
<feature type="signal peptide" evidence="7">
    <location>
        <begin position="1"/>
        <end position="23"/>
    </location>
</feature>
<dbReference type="KEGG" id="kro:BVG79_00650"/>
<dbReference type="InterPro" id="IPR003760">
    <property type="entry name" value="PnrA-like"/>
</dbReference>
<dbReference type="Proteomes" id="UP000242447">
    <property type="component" value="Chromosome"/>
</dbReference>
<organism evidence="9 10">
    <name type="scientific">Ketogulonicigenium robustum</name>
    <dbReference type="NCBI Taxonomy" id="92947"/>
    <lineage>
        <taxon>Bacteria</taxon>
        <taxon>Pseudomonadati</taxon>
        <taxon>Pseudomonadota</taxon>
        <taxon>Alphaproteobacteria</taxon>
        <taxon>Rhodobacterales</taxon>
        <taxon>Roseobacteraceae</taxon>
        <taxon>Ketogulonicigenium</taxon>
    </lineage>
</organism>
<dbReference type="CDD" id="cd06354">
    <property type="entry name" value="PBP1_PrnA-like"/>
    <property type="match status" value="1"/>
</dbReference>
<dbReference type="Gene3D" id="3.40.50.2300">
    <property type="match status" value="2"/>
</dbReference>
<evidence type="ECO:0000256" key="7">
    <source>
        <dbReference type="SAM" id="SignalP"/>
    </source>
</evidence>
<dbReference type="STRING" id="92947.BVG79_00650"/>
<feature type="domain" description="ABC transporter substrate-binding protein PnrA-like" evidence="8">
    <location>
        <begin position="34"/>
        <end position="318"/>
    </location>
</feature>
<name>A0A1W6NXP0_9RHOB</name>
<evidence type="ECO:0000256" key="3">
    <source>
        <dbReference type="ARBA" id="ARBA00022475"/>
    </source>
</evidence>
<accession>A0A1W6NXP0</accession>
<reference evidence="9 10" key="1">
    <citation type="submission" date="2017-02" db="EMBL/GenBank/DDBJ databases">
        <title>Ketogulonicigenium robustum SPU B003 Genome sequencing and assembly.</title>
        <authorList>
            <person name="Li Y."/>
            <person name="Liu L."/>
            <person name="Wang C."/>
            <person name="Zhang M."/>
            <person name="Zhang T."/>
            <person name="Zhang Y."/>
        </authorList>
    </citation>
    <scope>NUCLEOTIDE SEQUENCE [LARGE SCALE GENOMIC DNA]</scope>
    <source>
        <strain evidence="9 10">SPU_B003</strain>
    </source>
</reference>
<evidence type="ECO:0000259" key="8">
    <source>
        <dbReference type="Pfam" id="PF02608"/>
    </source>
</evidence>
<dbReference type="RefSeq" id="WP_085785620.1">
    <property type="nucleotide sequence ID" value="NZ_CP019937.1"/>
</dbReference>
<evidence type="ECO:0000256" key="1">
    <source>
        <dbReference type="ARBA" id="ARBA00004193"/>
    </source>
</evidence>
<evidence type="ECO:0000313" key="9">
    <source>
        <dbReference type="EMBL" id="ARO14002.1"/>
    </source>
</evidence>
<dbReference type="InterPro" id="IPR028082">
    <property type="entry name" value="Peripla_BP_I"/>
</dbReference>
<dbReference type="Pfam" id="PF02608">
    <property type="entry name" value="Bmp"/>
    <property type="match status" value="1"/>
</dbReference>
<protein>
    <submittedName>
        <fullName evidence="9">Basic membrane protein A-related proteins</fullName>
    </submittedName>
</protein>
<keyword evidence="10" id="KW-1185">Reference proteome</keyword>
<dbReference type="PANTHER" id="PTHR34296:SF2">
    <property type="entry name" value="ABC TRANSPORTER GUANOSINE-BINDING PROTEIN NUPN"/>
    <property type="match status" value="1"/>
</dbReference>
<evidence type="ECO:0000313" key="10">
    <source>
        <dbReference type="Proteomes" id="UP000242447"/>
    </source>
</evidence>
<comment type="subcellular location">
    <subcellularLocation>
        <location evidence="1">Cell membrane</location>
        <topology evidence="1">Lipid-anchor</topology>
    </subcellularLocation>
</comment>
<keyword evidence="3" id="KW-1003">Cell membrane</keyword>
<dbReference type="InterPro" id="IPR050957">
    <property type="entry name" value="BMP_lipoprotein"/>
</dbReference>
<keyword evidence="4 7" id="KW-0732">Signal</keyword>
<dbReference type="GO" id="GO:0005886">
    <property type="term" value="C:plasma membrane"/>
    <property type="evidence" value="ECO:0007669"/>
    <property type="project" value="UniProtKB-SubCell"/>
</dbReference>
<sequence>MNVKSLFLCASATLALTAGAALADGPAVIYDLGGKFDKSFNESSFNGATAWANETGNSFAEVELSSDAQRSQAIRNFAEAGYNPIVMAGFSNATPLAEVAPDYPDTKFVIIDGVVDAPNVRSILFAEEQGSFLVGMLAALKSETGTVSFVGGMDIPLIRNFACGYAQGAKAANPSVNVISNMVGTTPAAWADSPKATELAMAQIGQGSDVIYAAAGGAGLGALQTAADSEIYGIGVDSNQNYLHPGHMLTSMLKRVDNAVYESFMSGADIETGLVVMDLASGGVGFAQDEYNADLLTPEMLAAVEAASARIISGEIAVHNYNSDETCPVLSF</sequence>
<evidence type="ECO:0000256" key="6">
    <source>
        <dbReference type="ARBA" id="ARBA00023288"/>
    </source>
</evidence>
<dbReference type="OrthoDB" id="9784230at2"/>
<keyword evidence="6" id="KW-0449">Lipoprotein</keyword>
<keyword evidence="5" id="KW-0472">Membrane</keyword>
<dbReference type="AlphaFoldDB" id="A0A1W6NXP0"/>
<dbReference type="EMBL" id="CP019937">
    <property type="protein sequence ID" value="ARO14002.1"/>
    <property type="molecule type" value="Genomic_DNA"/>
</dbReference>
<evidence type="ECO:0000256" key="4">
    <source>
        <dbReference type="ARBA" id="ARBA00022729"/>
    </source>
</evidence>
<dbReference type="PANTHER" id="PTHR34296">
    <property type="entry name" value="TRANSCRIPTIONAL ACTIVATOR PROTEIN MED"/>
    <property type="match status" value="1"/>
</dbReference>
<gene>
    <name evidence="9" type="primary">tmpC</name>
    <name evidence="9" type="ORF">BVG79_00650</name>
</gene>
<evidence type="ECO:0000256" key="2">
    <source>
        <dbReference type="ARBA" id="ARBA00008610"/>
    </source>
</evidence>
<feature type="chain" id="PRO_5010871982" evidence="7">
    <location>
        <begin position="24"/>
        <end position="332"/>
    </location>
</feature>
<proteinExistence type="inferred from homology"/>